<dbReference type="Proteomes" id="UP000820818">
    <property type="component" value="Linkage Group LG1"/>
</dbReference>
<keyword evidence="3" id="KW-1185">Reference proteome</keyword>
<gene>
    <name evidence="2" type="ORF">GHT06_008439</name>
</gene>
<comment type="caution">
    <text evidence="2">The sequence shown here is derived from an EMBL/GenBank/DDBJ whole genome shotgun (WGS) entry which is preliminary data.</text>
</comment>
<protein>
    <submittedName>
        <fullName evidence="2">Uncharacterized protein</fullName>
    </submittedName>
</protein>
<organism evidence="2 3">
    <name type="scientific">Daphnia sinensis</name>
    <dbReference type="NCBI Taxonomy" id="1820382"/>
    <lineage>
        <taxon>Eukaryota</taxon>
        <taxon>Metazoa</taxon>
        <taxon>Ecdysozoa</taxon>
        <taxon>Arthropoda</taxon>
        <taxon>Crustacea</taxon>
        <taxon>Branchiopoda</taxon>
        <taxon>Diplostraca</taxon>
        <taxon>Cladocera</taxon>
        <taxon>Anomopoda</taxon>
        <taxon>Daphniidae</taxon>
        <taxon>Daphnia</taxon>
        <taxon>Daphnia similis group</taxon>
    </lineage>
</organism>
<dbReference type="AlphaFoldDB" id="A0AAD5LLZ3"/>
<reference evidence="2 3" key="1">
    <citation type="submission" date="2022-05" db="EMBL/GenBank/DDBJ databases">
        <title>A multi-omics perspective on studying reproductive biology in Daphnia sinensis.</title>
        <authorList>
            <person name="Jia J."/>
        </authorList>
    </citation>
    <scope>NUCLEOTIDE SEQUENCE [LARGE SCALE GENOMIC DNA]</scope>
    <source>
        <strain evidence="2 3">WSL</strain>
    </source>
</reference>
<feature type="region of interest" description="Disordered" evidence="1">
    <location>
        <begin position="70"/>
        <end position="130"/>
    </location>
</feature>
<proteinExistence type="predicted"/>
<sequence length="130" mass="14378">MATGPVISSGSFVIGKEQIVPYVKPKRASESDVNVALQQTEPEAIEKVQTTNAAGTQEKVSVMIKASDKTANDLVPDEEGQINEEFEFREEVGGYEDYDEDIESTEDENGPTEMDEEGGYKDEDEEFEDC</sequence>
<evidence type="ECO:0000313" key="2">
    <source>
        <dbReference type="EMBL" id="KAI9564698.1"/>
    </source>
</evidence>
<dbReference type="EMBL" id="WJBH02000001">
    <property type="protein sequence ID" value="KAI9564698.1"/>
    <property type="molecule type" value="Genomic_DNA"/>
</dbReference>
<accession>A0AAD5LLZ3</accession>
<name>A0AAD5LLZ3_9CRUS</name>
<evidence type="ECO:0000313" key="3">
    <source>
        <dbReference type="Proteomes" id="UP000820818"/>
    </source>
</evidence>
<evidence type="ECO:0000256" key="1">
    <source>
        <dbReference type="SAM" id="MobiDB-lite"/>
    </source>
</evidence>
<feature type="compositionally biased region" description="Acidic residues" evidence="1">
    <location>
        <begin position="75"/>
        <end position="130"/>
    </location>
</feature>